<evidence type="ECO:0000313" key="3">
    <source>
        <dbReference type="EMBL" id="KAJ8974359.1"/>
    </source>
</evidence>
<dbReference type="Gene3D" id="1.10.533.10">
    <property type="entry name" value="Death Domain, Fas"/>
    <property type="match status" value="2"/>
</dbReference>
<accession>A0ABQ9J8D2</accession>
<dbReference type="EMBL" id="JAPWTJ010001011">
    <property type="protein sequence ID" value="KAJ8974359.1"/>
    <property type="molecule type" value="Genomic_DNA"/>
</dbReference>
<dbReference type="PROSITE" id="PS50168">
    <property type="entry name" value="DED"/>
    <property type="match status" value="1"/>
</dbReference>
<dbReference type="SUPFAM" id="SSF47986">
    <property type="entry name" value="DEATH domain"/>
    <property type="match status" value="2"/>
</dbReference>
<dbReference type="Proteomes" id="UP001162164">
    <property type="component" value="Unassembled WGS sequence"/>
</dbReference>
<dbReference type="Pfam" id="PF00531">
    <property type="entry name" value="Death"/>
    <property type="match status" value="1"/>
</dbReference>
<keyword evidence="4" id="KW-1185">Reference proteome</keyword>
<dbReference type="InterPro" id="IPR011029">
    <property type="entry name" value="DEATH-like_dom_sf"/>
</dbReference>
<sequence>MATDFRSICNVLANTSCSEQKLNIIKYHFREEIDSARRFDRIPNLKELIKILQKRDVLNPDDNTSLKYLLATLDRTDLLVSNNTPASQESAVIKPRIKPPLYDRVLPEVSDDPIKRVDDIICCNIGKKWNEFARQLKIPEGFIDQLEHKHNQIGDMVHEILVYHRKVSDERYWKIKLCQALENARRKDLSRDVQEEFAKHGFMYL</sequence>
<dbReference type="InterPro" id="IPR000488">
    <property type="entry name" value="Death_dom"/>
</dbReference>
<feature type="domain" description="DED" evidence="2">
    <location>
        <begin position="4"/>
        <end position="84"/>
    </location>
</feature>
<evidence type="ECO:0000313" key="4">
    <source>
        <dbReference type="Proteomes" id="UP001162164"/>
    </source>
</evidence>
<name>A0ABQ9J8D2_9CUCU</name>
<dbReference type="InterPro" id="IPR001875">
    <property type="entry name" value="DED_dom"/>
</dbReference>
<dbReference type="PROSITE" id="PS50017">
    <property type="entry name" value="DEATH_DOMAIN"/>
    <property type="match status" value="1"/>
</dbReference>
<evidence type="ECO:0000259" key="1">
    <source>
        <dbReference type="PROSITE" id="PS50017"/>
    </source>
</evidence>
<feature type="domain" description="Death" evidence="1">
    <location>
        <begin position="125"/>
        <end position="197"/>
    </location>
</feature>
<protein>
    <recommendedName>
        <fullName evidence="5">FADD</fullName>
    </recommendedName>
</protein>
<reference evidence="3" key="1">
    <citation type="journal article" date="2023" name="Insect Mol. Biol.">
        <title>Genome sequencing provides insights into the evolution of gene families encoding plant cell wall-degrading enzymes in longhorned beetles.</title>
        <authorList>
            <person name="Shin N.R."/>
            <person name="Okamura Y."/>
            <person name="Kirsch R."/>
            <person name="Pauchet Y."/>
        </authorList>
    </citation>
    <scope>NUCLEOTIDE SEQUENCE</scope>
    <source>
        <strain evidence="3">MMC_N1</strain>
    </source>
</reference>
<evidence type="ECO:0000259" key="2">
    <source>
        <dbReference type="PROSITE" id="PS50168"/>
    </source>
</evidence>
<proteinExistence type="predicted"/>
<comment type="caution">
    <text evidence="3">The sequence shown here is derived from an EMBL/GenBank/DDBJ whole genome shotgun (WGS) entry which is preliminary data.</text>
</comment>
<organism evidence="3 4">
    <name type="scientific">Molorchus minor</name>
    <dbReference type="NCBI Taxonomy" id="1323400"/>
    <lineage>
        <taxon>Eukaryota</taxon>
        <taxon>Metazoa</taxon>
        <taxon>Ecdysozoa</taxon>
        <taxon>Arthropoda</taxon>
        <taxon>Hexapoda</taxon>
        <taxon>Insecta</taxon>
        <taxon>Pterygota</taxon>
        <taxon>Neoptera</taxon>
        <taxon>Endopterygota</taxon>
        <taxon>Coleoptera</taxon>
        <taxon>Polyphaga</taxon>
        <taxon>Cucujiformia</taxon>
        <taxon>Chrysomeloidea</taxon>
        <taxon>Cerambycidae</taxon>
        <taxon>Lamiinae</taxon>
        <taxon>Monochamini</taxon>
        <taxon>Molorchus</taxon>
    </lineage>
</organism>
<evidence type="ECO:0008006" key="5">
    <source>
        <dbReference type="Google" id="ProtNLM"/>
    </source>
</evidence>
<gene>
    <name evidence="3" type="ORF">NQ317_001320</name>
</gene>
<dbReference type="CDD" id="cd01670">
    <property type="entry name" value="Death"/>
    <property type="match status" value="1"/>
</dbReference>